<keyword evidence="2" id="KW-1185">Reference proteome</keyword>
<reference evidence="1" key="1">
    <citation type="submission" date="2024-12" db="EMBL/GenBank/DDBJ databases">
        <authorList>
            <person name="Wu N."/>
        </authorList>
    </citation>
    <scope>NUCLEOTIDE SEQUENCE</scope>
    <source>
        <strain evidence="1">P15</strain>
    </source>
</reference>
<gene>
    <name evidence="1" type="ORF">ACI1P1_21375</name>
</gene>
<organism evidence="1 2">
    <name type="scientific">Paenibacillus mesotrionivorans</name>
    <dbReference type="NCBI Taxonomy" id="3160968"/>
    <lineage>
        <taxon>Bacteria</taxon>
        <taxon>Bacillati</taxon>
        <taxon>Bacillota</taxon>
        <taxon>Bacilli</taxon>
        <taxon>Bacillales</taxon>
        <taxon>Paenibacillaceae</taxon>
        <taxon>Paenibacillus</taxon>
    </lineage>
</organism>
<proteinExistence type="predicted"/>
<name>A0ACC7P352_9BACL</name>
<accession>A0ACC7P352</accession>
<dbReference type="EMBL" id="JBJURJ010000015">
    <property type="protein sequence ID" value="MFM9330845.1"/>
    <property type="molecule type" value="Genomic_DNA"/>
</dbReference>
<evidence type="ECO:0000313" key="2">
    <source>
        <dbReference type="Proteomes" id="UP001631969"/>
    </source>
</evidence>
<protein>
    <submittedName>
        <fullName evidence="1">AraC family transcriptional regulator</fullName>
    </submittedName>
</protein>
<dbReference type="Proteomes" id="UP001631969">
    <property type="component" value="Unassembled WGS sequence"/>
</dbReference>
<sequence>MTQSFKNWVKSNFAHTQARLVLVQTVIVFIIILAVSLTSYYTSKSVLQEELSEPQRQMLQLNMSVIDESIKESDKVAVQVAVNSRIYEFLTAEVQNSFANISELYQLLSTLIGNSQYIKSLYVYDLNRESFLALPQGYSSSRLTFVDSDWVSVQHEFGDRMTLIKKRQVPEGAGSKGSEITLFRKIMIQGQFKGIVAVNLKSDDLFARLNPPVLNNLNRMRYIINQQDEVLYSASNYQVDQEAIREGIREISVDGTYELPYQGRKLLVNQLESPETGWRFVSIIEQDSLLAKSKTVRDAVLLVSLAAILIGLVTIFYINAAAYRPIRRLKQLFNTYDGSSSRKGGNPDGIDLEKLAGELLSNHAHLAQLIRETMSEASSKLLYDIYMGNLTGKRDIREKWGRYFGDWSEAAVTVAILSIDRFEEFERTFPAGDRSLLKFALANIAAELSEPQWRIVCADFGYDKTAILLQPKHLEAESKTEHILAEAIEVVSRLLKFSISAGISTPQTDVTRLRQGMLEAENALTYRLYQGYGQVISFREVSGHEVMEPLSDEETMGELLRAIQAGDTEAAAGAVGRLTASIRSRYGYPTAAAALLQETAERIEELRTTPQDSTPGHGFERFDTLTLEDIGGELSTRAIRMAEGFHRLIASKDFILCHRMIDYMKQRLGEPIGIPEIAESIEISSSLASQVFKQETGETIYNYLTRLRMDRAAELLLKTDYKISDIAQQVGYQHENSFIRSFRKYKDITPGKYRDMMRIRTDALLE</sequence>
<comment type="caution">
    <text evidence="1">The sequence shown here is derived from an EMBL/GenBank/DDBJ whole genome shotgun (WGS) entry which is preliminary data.</text>
</comment>
<evidence type="ECO:0000313" key="1">
    <source>
        <dbReference type="EMBL" id="MFM9330845.1"/>
    </source>
</evidence>